<dbReference type="AlphaFoldDB" id="A0A2H0BLG8"/>
<evidence type="ECO:0000313" key="4">
    <source>
        <dbReference type="Proteomes" id="UP000229847"/>
    </source>
</evidence>
<evidence type="ECO:0008006" key="5">
    <source>
        <dbReference type="Google" id="ProtNLM"/>
    </source>
</evidence>
<comment type="caution">
    <text evidence="3">The sequence shown here is derived from an EMBL/GenBank/DDBJ whole genome shotgun (WGS) entry which is preliminary data.</text>
</comment>
<dbReference type="SUPFAM" id="SSF52540">
    <property type="entry name" value="P-loop containing nucleoside triphosphate hydrolases"/>
    <property type="match status" value="1"/>
</dbReference>
<dbReference type="PANTHER" id="PTHR43566:SF1">
    <property type="entry name" value="AAA+ ATPASE DOMAIN-CONTAINING PROTEIN"/>
    <property type="match status" value="1"/>
</dbReference>
<protein>
    <recommendedName>
        <fullName evidence="5">ATPase</fullName>
    </recommendedName>
</protein>
<evidence type="ECO:0000259" key="2">
    <source>
        <dbReference type="Pfam" id="PF13635"/>
    </source>
</evidence>
<accession>A0A2H0BLG8</accession>
<dbReference type="Proteomes" id="UP000229847">
    <property type="component" value="Unassembled WGS sequence"/>
</dbReference>
<evidence type="ECO:0000259" key="1">
    <source>
        <dbReference type="Pfam" id="PF13173"/>
    </source>
</evidence>
<organism evidence="3 4">
    <name type="scientific">Candidatus Woesebacteria bacterium CG22_combo_CG10-13_8_21_14_all_39_10</name>
    <dbReference type="NCBI Taxonomy" id="1975059"/>
    <lineage>
        <taxon>Bacteria</taxon>
        <taxon>Candidatus Woeseibacteriota</taxon>
    </lineage>
</organism>
<name>A0A2H0BLG8_9BACT</name>
<dbReference type="PANTHER" id="PTHR43566">
    <property type="entry name" value="CONSERVED PROTEIN"/>
    <property type="match status" value="1"/>
</dbReference>
<dbReference type="Pfam" id="PF13635">
    <property type="entry name" value="DUF4143"/>
    <property type="match status" value="1"/>
</dbReference>
<dbReference type="InterPro" id="IPR025420">
    <property type="entry name" value="DUF4143"/>
</dbReference>
<dbReference type="InterPro" id="IPR027417">
    <property type="entry name" value="P-loop_NTPase"/>
</dbReference>
<dbReference type="EMBL" id="PCSW01000022">
    <property type="protein sequence ID" value="PIP57880.1"/>
    <property type="molecule type" value="Genomic_DNA"/>
</dbReference>
<proteinExistence type="predicted"/>
<evidence type="ECO:0000313" key="3">
    <source>
        <dbReference type="EMBL" id="PIP57880.1"/>
    </source>
</evidence>
<dbReference type="InterPro" id="IPR041682">
    <property type="entry name" value="AAA_14"/>
</dbReference>
<dbReference type="Pfam" id="PF13173">
    <property type="entry name" value="AAA_14"/>
    <property type="match status" value="1"/>
</dbReference>
<feature type="domain" description="DUF4143" evidence="2">
    <location>
        <begin position="206"/>
        <end position="362"/>
    </location>
</feature>
<gene>
    <name evidence="3" type="ORF">COX03_00730</name>
</gene>
<reference evidence="3 4" key="1">
    <citation type="submission" date="2017-09" db="EMBL/GenBank/DDBJ databases">
        <title>Depth-based differentiation of microbial function through sediment-hosted aquifers and enrichment of novel symbionts in the deep terrestrial subsurface.</title>
        <authorList>
            <person name="Probst A.J."/>
            <person name="Ladd B."/>
            <person name="Jarett J.K."/>
            <person name="Geller-Mcgrath D.E."/>
            <person name="Sieber C.M."/>
            <person name="Emerson J.B."/>
            <person name="Anantharaman K."/>
            <person name="Thomas B.C."/>
            <person name="Malmstrom R."/>
            <person name="Stieglmeier M."/>
            <person name="Klingl A."/>
            <person name="Woyke T."/>
            <person name="Ryan C.M."/>
            <person name="Banfield J.F."/>
        </authorList>
    </citation>
    <scope>NUCLEOTIDE SEQUENCE [LARGE SCALE GENOMIC DNA]</scope>
    <source>
        <strain evidence="3">CG22_combo_CG10-13_8_21_14_all_39_10</strain>
    </source>
</reference>
<feature type="domain" description="AAA" evidence="1">
    <location>
        <begin position="18"/>
        <end position="138"/>
    </location>
</feature>
<sequence>MIIRHLDQALASHFAKYKEVLVLLGARQVGKTTILKRIFPDAQFLVVDNDPVRNALEHYDPAVYKQLLNANSDTVVLDEIHKLTDPGRAAKIFFDQLPKYKLIITGSSAFNIKNKASESLAGRKIDYHLYPLTLSECLVQNGLEGSLSFRSMESLLKGEKAGQIFKQYDHKALLNNILVYGLYPAMQSHPSDSVYLTNLIDSVVFKDLVELSLLENKSAALSLLKLLAYQIGSLVNYAELASKLGIGAKTVKRYIELFEQSFIIFTIKPYTSRKRDEIAKMPKIYFYDTGLRNALINNFEPVETRGDAGQLFENFIVSEFLKYNYYGSFGYNFNYWRTKSGSEIDLVLNKLDHETFALEIKSKSGRINQAFISRYPESKMVVVSKDNYWV</sequence>